<feature type="region of interest" description="Disordered" evidence="1">
    <location>
        <begin position="226"/>
        <end position="257"/>
    </location>
</feature>
<dbReference type="VEuPathDB" id="FungiDB:MMYC01_206817"/>
<dbReference type="OrthoDB" id="19329at2759"/>
<dbReference type="STRING" id="100816.A0A175VWR0"/>
<reference evidence="4" key="1">
    <citation type="submission" date="2015-06" db="EMBL/GenBank/DDBJ databases">
        <authorList>
            <person name="Hoefler B.C."/>
            <person name="Straight P.D."/>
        </authorList>
    </citation>
    <scope>NUCLEOTIDE SEQUENCE [LARGE SCALE GENOMIC DNA]</scope>
    <source>
        <strain evidence="4">Mm55</strain>
    </source>
</reference>
<keyword evidence="5" id="KW-1185">Reference proteome</keyword>
<gene>
    <name evidence="4" type="ORF">MMYC01_206817</name>
    <name evidence="3" type="ORF">MMYC01_210426</name>
</gene>
<reference evidence="5" key="2">
    <citation type="submission" date="2015-06" db="EMBL/GenBank/DDBJ databases">
        <authorList>
            <person name="van de Sande W.W.J."/>
        </authorList>
    </citation>
    <scope>NUCLEOTIDE SEQUENCE [LARGE SCALE GENOMIC DNA]</scope>
    <source>
        <strain evidence="5">mm55</strain>
    </source>
</reference>
<dbReference type="InterPro" id="IPR040025">
    <property type="entry name" value="Znf622/Rei1/Reh1"/>
</dbReference>
<dbReference type="Proteomes" id="UP000078237">
    <property type="component" value="Unassembled WGS sequence"/>
</dbReference>
<dbReference type="EMBL" id="LCTW02000570">
    <property type="protein sequence ID" value="KXX73017.1"/>
    <property type="molecule type" value="Genomic_DNA"/>
</dbReference>
<dbReference type="PANTHER" id="PTHR13182:SF8">
    <property type="entry name" value="CYTOPLASMIC 60S SUBUNIT BIOGENESIS FACTOR ZNF622"/>
    <property type="match status" value="1"/>
</dbReference>
<dbReference type="InterPro" id="IPR036236">
    <property type="entry name" value="Znf_C2H2_sf"/>
</dbReference>
<evidence type="ECO:0000313" key="5">
    <source>
        <dbReference type="Proteomes" id="UP000078237"/>
    </source>
</evidence>
<dbReference type="AlphaFoldDB" id="A0A175VWR0"/>
<evidence type="ECO:0000256" key="1">
    <source>
        <dbReference type="SAM" id="MobiDB-lite"/>
    </source>
</evidence>
<feature type="compositionally biased region" description="Low complexity" evidence="1">
    <location>
        <begin position="55"/>
        <end position="68"/>
    </location>
</feature>
<feature type="domain" description="ZN622/Rei1/Reh1 zinc finger C2H2-type" evidence="2">
    <location>
        <begin position="84"/>
        <end position="180"/>
    </location>
</feature>
<dbReference type="SUPFAM" id="SSF57667">
    <property type="entry name" value="beta-beta-alpha zinc fingers"/>
    <property type="match status" value="1"/>
</dbReference>
<sequence>MESAGHLRAHARTDWHLQNLKRKISGLEPLDAESAATQAELDAGSESEQSDNEGSRSSDVSSTTSSSTEYYLPLEDVPEFNPTKCLFCSNTTGSFEDNWSHMQKTHGLLIPDTDNLTANLETLAEHLHMLIFWYHECLSCRTRWGSAGAVQHHMLAKGHCRLEIASSDSEFSDFYEFDSAKSEDGDVGEQALQLQDLDGTSARLPSGKIVTHRSFAPARRHSFSGVARAPGVSKEAPQAEFRPGSAPKHGGTDFSPGMVPFEDAPLTRREKRGDTLGNLLSSLRITDREALAHLPPSEQRAILITQREQEDKARRMEQRYRGRLETLNNKTLMKHFTNDVPGRANG</sequence>
<organism evidence="4 5">
    <name type="scientific">Madurella mycetomatis</name>
    <dbReference type="NCBI Taxonomy" id="100816"/>
    <lineage>
        <taxon>Eukaryota</taxon>
        <taxon>Fungi</taxon>
        <taxon>Dikarya</taxon>
        <taxon>Ascomycota</taxon>
        <taxon>Pezizomycotina</taxon>
        <taxon>Sordariomycetes</taxon>
        <taxon>Sordariomycetidae</taxon>
        <taxon>Sordariales</taxon>
        <taxon>Sordariales incertae sedis</taxon>
        <taxon>Madurella</taxon>
    </lineage>
</organism>
<accession>A0A175VWR0</accession>
<dbReference type="VEuPathDB" id="FungiDB:MMYC01_210426"/>
<evidence type="ECO:0000313" key="3">
    <source>
        <dbReference type="EMBL" id="KXX73017.1"/>
    </source>
</evidence>
<reference evidence="4 5" key="3">
    <citation type="submission" date="2016-01" db="EMBL/GenBank/DDBJ databases">
        <title>Madurella mycetomatis genome sequencing.</title>
        <authorList>
            <person name="Van De Sande W."/>
        </authorList>
    </citation>
    <scope>NUCLEOTIDE SEQUENCE [LARGE SCALE GENOMIC DNA]</scope>
    <source>
        <strain evidence="5">mm55</strain>
        <strain evidence="4">Mm55</strain>
    </source>
</reference>
<dbReference type="Pfam" id="PF12756">
    <property type="entry name" value="zf-C2H2_2"/>
    <property type="match status" value="1"/>
</dbReference>
<proteinExistence type="predicted"/>
<dbReference type="GO" id="GO:0042273">
    <property type="term" value="P:ribosomal large subunit biogenesis"/>
    <property type="evidence" value="ECO:0007669"/>
    <property type="project" value="TreeGrafter"/>
</dbReference>
<dbReference type="InterPro" id="IPR041661">
    <property type="entry name" value="ZN622/Rei1/Reh1_Znf-C2H2"/>
</dbReference>
<dbReference type="EMBL" id="LCTW02000237">
    <property type="protein sequence ID" value="KXX75976.1"/>
    <property type="molecule type" value="Genomic_DNA"/>
</dbReference>
<dbReference type="GO" id="GO:0030687">
    <property type="term" value="C:preribosome, large subunit precursor"/>
    <property type="evidence" value="ECO:0007669"/>
    <property type="project" value="TreeGrafter"/>
</dbReference>
<evidence type="ECO:0000313" key="4">
    <source>
        <dbReference type="EMBL" id="KXX75976.1"/>
    </source>
</evidence>
<dbReference type="PANTHER" id="PTHR13182">
    <property type="entry name" value="ZINC FINGER PROTEIN 622"/>
    <property type="match status" value="1"/>
</dbReference>
<comment type="caution">
    <text evidence="4">The sequence shown here is derived from an EMBL/GenBank/DDBJ whole genome shotgun (WGS) entry which is preliminary data.</text>
</comment>
<feature type="region of interest" description="Disordered" evidence="1">
    <location>
        <begin position="28"/>
        <end position="68"/>
    </location>
</feature>
<name>A0A175VWR0_9PEZI</name>
<protein>
    <recommendedName>
        <fullName evidence="2">ZN622/Rei1/Reh1 zinc finger C2H2-type domain-containing protein</fullName>
    </recommendedName>
</protein>
<evidence type="ECO:0000259" key="2">
    <source>
        <dbReference type="Pfam" id="PF12756"/>
    </source>
</evidence>